<feature type="chain" id="PRO_5019460517" description="DUF7728 domain-containing protein" evidence="3">
    <location>
        <begin position="19"/>
        <end position="388"/>
    </location>
</feature>
<keyword evidence="2" id="KW-0472">Membrane</keyword>
<keyword evidence="2" id="KW-1133">Transmembrane helix</keyword>
<comment type="caution">
    <text evidence="5">The sequence shown here is derived from an EMBL/GenBank/DDBJ whole genome shotgun (WGS) entry which is preliminary data.</text>
</comment>
<evidence type="ECO:0000259" key="4">
    <source>
        <dbReference type="Pfam" id="PF24854"/>
    </source>
</evidence>
<dbReference type="Proteomes" id="UP000275385">
    <property type="component" value="Unassembled WGS sequence"/>
</dbReference>
<name>A0A420YC31_9PEZI</name>
<keyword evidence="6" id="KW-1185">Reference proteome</keyword>
<evidence type="ECO:0000256" key="2">
    <source>
        <dbReference type="SAM" id="Phobius"/>
    </source>
</evidence>
<dbReference type="AlphaFoldDB" id="A0A420YC31"/>
<evidence type="ECO:0000313" key="5">
    <source>
        <dbReference type="EMBL" id="RKU45455.1"/>
    </source>
</evidence>
<reference evidence="5 6" key="1">
    <citation type="submission" date="2018-08" db="EMBL/GenBank/DDBJ databases">
        <title>Draft genome of the lignicolous fungus Coniochaeta pulveracea.</title>
        <authorList>
            <person name="Borstlap C.J."/>
            <person name="De Witt R.N."/>
            <person name="Botha A."/>
            <person name="Volschenk H."/>
        </authorList>
    </citation>
    <scope>NUCLEOTIDE SEQUENCE [LARGE SCALE GENOMIC DNA]</scope>
    <source>
        <strain evidence="5 6">CAB683</strain>
    </source>
</reference>
<keyword evidence="2" id="KW-0812">Transmembrane</keyword>
<keyword evidence="3" id="KW-0732">Signal</keyword>
<dbReference type="PANTHER" id="PTHR40622">
    <property type="match status" value="1"/>
</dbReference>
<evidence type="ECO:0000256" key="1">
    <source>
        <dbReference type="SAM" id="MobiDB-lite"/>
    </source>
</evidence>
<gene>
    <name evidence="5" type="ORF">DL546_007618</name>
</gene>
<dbReference type="InterPro" id="IPR056145">
    <property type="entry name" value="DUF7728"/>
</dbReference>
<feature type="transmembrane region" description="Helical" evidence="2">
    <location>
        <begin position="298"/>
        <end position="330"/>
    </location>
</feature>
<feature type="region of interest" description="Disordered" evidence="1">
    <location>
        <begin position="251"/>
        <end position="280"/>
    </location>
</feature>
<dbReference type="OrthoDB" id="5409353at2759"/>
<feature type="domain" description="DUF7728" evidence="4">
    <location>
        <begin position="46"/>
        <end position="215"/>
    </location>
</feature>
<feature type="signal peptide" evidence="3">
    <location>
        <begin position="1"/>
        <end position="18"/>
    </location>
</feature>
<evidence type="ECO:0000256" key="3">
    <source>
        <dbReference type="SAM" id="SignalP"/>
    </source>
</evidence>
<feature type="region of interest" description="Disordered" evidence="1">
    <location>
        <begin position="336"/>
        <end position="388"/>
    </location>
</feature>
<proteinExistence type="predicted"/>
<dbReference type="EMBL" id="QVQW01000021">
    <property type="protein sequence ID" value="RKU45455.1"/>
    <property type="molecule type" value="Genomic_DNA"/>
</dbReference>
<accession>A0A420YC31</accession>
<protein>
    <recommendedName>
        <fullName evidence="4">DUF7728 domain-containing protein</fullName>
    </recommendedName>
</protein>
<sequence>MLLKPFLAVAGLTAATQAFLLPPDISKSDVDISNFIPEVIASGSSHHVDLPCPGCLGHHKGNRHGYSKTTEPPAERPVHLELSFDVRPKDKDHKADRLVVVTGTNNEMHEIYPNPMSDHSPLIGHLAFDKPSEIEKKLRGHRSGARYRNKPLGYAMTAVEQPLTEGDGLQMIDLDFQIIKVGDKFIKDIPAVCIKLIKDTATGALVIGNIEQAAPKTESAIGAYNPEDCTSFLCKWLAAVHDKVEKAKMKCGGKAKTGSQPHPSHGHKMDGPHHKPLHHVKGDDRDWNEFGMTFAKTILLPVAVGIIAGLAVSMIGMMVGTLIVSVWRLFRRSSDRRNRSHSHLGGPKAPTEEVVSAEANEKAGLMENQEEQEDAPPAYEDNSKDIAV</sequence>
<dbReference type="Pfam" id="PF24854">
    <property type="entry name" value="DUF7728"/>
    <property type="match status" value="1"/>
</dbReference>
<organism evidence="5 6">
    <name type="scientific">Coniochaeta pulveracea</name>
    <dbReference type="NCBI Taxonomy" id="177199"/>
    <lineage>
        <taxon>Eukaryota</taxon>
        <taxon>Fungi</taxon>
        <taxon>Dikarya</taxon>
        <taxon>Ascomycota</taxon>
        <taxon>Pezizomycotina</taxon>
        <taxon>Sordariomycetes</taxon>
        <taxon>Sordariomycetidae</taxon>
        <taxon>Coniochaetales</taxon>
        <taxon>Coniochaetaceae</taxon>
        <taxon>Coniochaeta</taxon>
    </lineage>
</organism>
<dbReference type="PANTHER" id="PTHR40622:SF1">
    <property type="match status" value="1"/>
</dbReference>
<evidence type="ECO:0000313" key="6">
    <source>
        <dbReference type="Proteomes" id="UP000275385"/>
    </source>
</evidence>